<comment type="caution">
    <text evidence="1">The sequence shown here is derived from an EMBL/GenBank/DDBJ whole genome shotgun (WGS) entry which is preliminary data.</text>
</comment>
<accession>A0ACB9JI47</accession>
<keyword evidence="2" id="KW-1185">Reference proteome</keyword>
<protein>
    <submittedName>
        <fullName evidence="1">Uncharacterized protein</fullName>
    </submittedName>
</protein>
<name>A0ACB9JI47_9ASTR</name>
<evidence type="ECO:0000313" key="1">
    <source>
        <dbReference type="EMBL" id="KAI3819797.1"/>
    </source>
</evidence>
<dbReference type="Proteomes" id="UP001056120">
    <property type="component" value="Linkage Group LG04"/>
</dbReference>
<reference evidence="2" key="1">
    <citation type="journal article" date="2022" name="Mol. Ecol. Resour.">
        <title>The genomes of chicory, endive, great burdock and yacon provide insights into Asteraceae palaeo-polyploidization history and plant inulin production.</title>
        <authorList>
            <person name="Fan W."/>
            <person name="Wang S."/>
            <person name="Wang H."/>
            <person name="Wang A."/>
            <person name="Jiang F."/>
            <person name="Liu H."/>
            <person name="Zhao H."/>
            <person name="Xu D."/>
            <person name="Zhang Y."/>
        </authorList>
    </citation>
    <scope>NUCLEOTIDE SEQUENCE [LARGE SCALE GENOMIC DNA]</scope>
    <source>
        <strain evidence="2">cv. Yunnan</strain>
    </source>
</reference>
<proteinExistence type="predicted"/>
<reference evidence="1 2" key="2">
    <citation type="journal article" date="2022" name="Mol. Ecol. Resour.">
        <title>The genomes of chicory, endive, great burdock and yacon provide insights into Asteraceae paleo-polyploidization history and plant inulin production.</title>
        <authorList>
            <person name="Fan W."/>
            <person name="Wang S."/>
            <person name="Wang H."/>
            <person name="Wang A."/>
            <person name="Jiang F."/>
            <person name="Liu H."/>
            <person name="Zhao H."/>
            <person name="Xu D."/>
            <person name="Zhang Y."/>
        </authorList>
    </citation>
    <scope>NUCLEOTIDE SEQUENCE [LARGE SCALE GENOMIC DNA]</scope>
    <source>
        <strain evidence="2">cv. Yunnan</strain>
        <tissue evidence="1">Leaves</tissue>
    </source>
</reference>
<evidence type="ECO:0000313" key="2">
    <source>
        <dbReference type="Proteomes" id="UP001056120"/>
    </source>
</evidence>
<sequence length="167" mass="18912">MIASKGKGKTVEQEQERPRKKAKHSQVGMDEDILHMLSEAAKREIGYLISQVIRFKNREDDREMEITELITMVVTQKKVIDGQQKSLESMFGMITELYTKLNMSQEISWDYLFEYSGFHVDVGGEGSSGLNIDVQGSSGLKDKEPLDMVDKDEEGDKEKEDDVEGGD</sequence>
<dbReference type="EMBL" id="CM042021">
    <property type="protein sequence ID" value="KAI3819797.1"/>
    <property type="molecule type" value="Genomic_DNA"/>
</dbReference>
<organism evidence="1 2">
    <name type="scientific">Smallanthus sonchifolius</name>
    <dbReference type="NCBI Taxonomy" id="185202"/>
    <lineage>
        <taxon>Eukaryota</taxon>
        <taxon>Viridiplantae</taxon>
        <taxon>Streptophyta</taxon>
        <taxon>Embryophyta</taxon>
        <taxon>Tracheophyta</taxon>
        <taxon>Spermatophyta</taxon>
        <taxon>Magnoliopsida</taxon>
        <taxon>eudicotyledons</taxon>
        <taxon>Gunneridae</taxon>
        <taxon>Pentapetalae</taxon>
        <taxon>asterids</taxon>
        <taxon>campanulids</taxon>
        <taxon>Asterales</taxon>
        <taxon>Asteraceae</taxon>
        <taxon>Asteroideae</taxon>
        <taxon>Heliantheae alliance</taxon>
        <taxon>Millerieae</taxon>
        <taxon>Smallanthus</taxon>
    </lineage>
</organism>
<gene>
    <name evidence="1" type="ORF">L1987_13649</name>
</gene>